<name>L1JTM4_GUITC</name>
<dbReference type="EMBL" id="JH992975">
    <property type="protein sequence ID" value="EKX51669.1"/>
    <property type="molecule type" value="Genomic_DNA"/>
</dbReference>
<organism evidence="2">
    <name type="scientific">Guillardia theta (strain CCMP2712)</name>
    <name type="common">Cryptophyte</name>
    <dbReference type="NCBI Taxonomy" id="905079"/>
    <lineage>
        <taxon>Eukaryota</taxon>
        <taxon>Cryptophyceae</taxon>
        <taxon>Pyrenomonadales</taxon>
        <taxon>Geminigeraceae</taxon>
        <taxon>Guillardia</taxon>
    </lineage>
</organism>
<protein>
    <submittedName>
        <fullName evidence="2 3">Uncharacterized protein</fullName>
    </submittedName>
</protein>
<evidence type="ECO:0000313" key="3">
    <source>
        <dbReference type="EnsemblProtists" id="EKX51669"/>
    </source>
</evidence>
<dbReference type="Proteomes" id="UP000011087">
    <property type="component" value="Unassembled WGS sequence"/>
</dbReference>
<sequence>MVGEDSELRSLKEELERTREQLVVERQRVEKYERRELDVLQGHRREVETLHRRIKDLEEDKRELKNQILQDANRIHDLSSALERTKETLSGREMLLILQEGEIHRLKLSFEETAAKRDADQSEITRLREEIARLHERENEGLKKSMEISEQLRSASHKENQFYSTAPGVAEDLQKWQDEYFSIMTNPKPLKELADVVGVDTGVGEYSSKDED</sequence>
<gene>
    <name evidence="2" type="ORF">GUITHDRAFT_134556</name>
</gene>
<dbReference type="AlphaFoldDB" id="L1JTM4"/>
<reference evidence="2 4" key="1">
    <citation type="journal article" date="2012" name="Nature">
        <title>Algal genomes reveal evolutionary mosaicism and the fate of nucleomorphs.</title>
        <authorList>
            <consortium name="DOE Joint Genome Institute"/>
            <person name="Curtis B.A."/>
            <person name="Tanifuji G."/>
            <person name="Burki F."/>
            <person name="Gruber A."/>
            <person name="Irimia M."/>
            <person name="Maruyama S."/>
            <person name="Arias M.C."/>
            <person name="Ball S.G."/>
            <person name="Gile G.H."/>
            <person name="Hirakawa Y."/>
            <person name="Hopkins J.F."/>
            <person name="Kuo A."/>
            <person name="Rensing S.A."/>
            <person name="Schmutz J."/>
            <person name="Symeonidi A."/>
            <person name="Elias M."/>
            <person name="Eveleigh R.J."/>
            <person name="Herman E.K."/>
            <person name="Klute M.J."/>
            <person name="Nakayama T."/>
            <person name="Obornik M."/>
            <person name="Reyes-Prieto A."/>
            <person name="Armbrust E.V."/>
            <person name="Aves S.J."/>
            <person name="Beiko R.G."/>
            <person name="Coutinho P."/>
            <person name="Dacks J.B."/>
            <person name="Durnford D.G."/>
            <person name="Fast N.M."/>
            <person name="Green B.R."/>
            <person name="Grisdale C.J."/>
            <person name="Hempel F."/>
            <person name="Henrissat B."/>
            <person name="Hoppner M.P."/>
            <person name="Ishida K."/>
            <person name="Kim E."/>
            <person name="Koreny L."/>
            <person name="Kroth P.G."/>
            <person name="Liu Y."/>
            <person name="Malik S.B."/>
            <person name="Maier U.G."/>
            <person name="McRose D."/>
            <person name="Mock T."/>
            <person name="Neilson J.A."/>
            <person name="Onodera N.T."/>
            <person name="Poole A.M."/>
            <person name="Pritham E.J."/>
            <person name="Richards T.A."/>
            <person name="Rocap G."/>
            <person name="Roy S.W."/>
            <person name="Sarai C."/>
            <person name="Schaack S."/>
            <person name="Shirato S."/>
            <person name="Slamovits C.H."/>
            <person name="Spencer D.F."/>
            <person name="Suzuki S."/>
            <person name="Worden A.Z."/>
            <person name="Zauner S."/>
            <person name="Barry K."/>
            <person name="Bell C."/>
            <person name="Bharti A.K."/>
            <person name="Crow J.A."/>
            <person name="Grimwood J."/>
            <person name="Kramer R."/>
            <person name="Lindquist E."/>
            <person name="Lucas S."/>
            <person name="Salamov A."/>
            <person name="McFadden G.I."/>
            <person name="Lane C.E."/>
            <person name="Keeling P.J."/>
            <person name="Gray M.W."/>
            <person name="Grigoriev I.V."/>
            <person name="Archibald J.M."/>
        </authorList>
    </citation>
    <scope>NUCLEOTIDE SEQUENCE</scope>
    <source>
        <strain evidence="2 4">CCMP2712</strain>
    </source>
</reference>
<accession>L1JTM4</accession>
<evidence type="ECO:0000313" key="4">
    <source>
        <dbReference type="Proteomes" id="UP000011087"/>
    </source>
</evidence>
<evidence type="ECO:0000313" key="2">
    <source>
        <dbReference type="EMBL" id="EKX51669.1"/>
    </source>
</evidence>
<dbReference type="KEGG" id="gtt:GUITHDRAFT_134556"/>
<keyword evidence="4" id="KW-1185">Reference proteome</keyword>
<dbReference type="GeneID" id="17308353"/>
<evidence type="ECO:0000256" key="1">
    <source>
        <dbReference type="SAM" id="Coils"/>
    </source>
</evidence>
<feature type="coiled-coil region" evidence="1">
    <location>
        <begin position="1"/>
        <end position="74"/>
    </location>
</feature>
<dbReference type="PaxDb" id="55529-EKX51669"/>
<dbReference type="HOGENOM" id="CLU_1301741_0_0_1"/>
<dbReference type="EnsemblProtists" id="EKX51669">
    <property type="protein sequence ID" value="EKX51669"/>
    <property type="gene ID" value="GUITHDRAFT_134556"/>
</dbReference>
<keyword evidence="1" id="KW-0175">Coiled coil</keyword>
<reference evidence="3" key="3">
    <citation type="submission" date="2016-03" db="UniProtKB">
        <authorList>
            <consortium name="EnsemblProtists"/>
        </authorList>
    </citation>
    <scope>IDENTIFICATION</scope>
</reference>
<dbReference type="RefSeq" id="XP_005838649.1">
    <property type="nucleotide sequence ID" value="XM_005838592.1"/>
</dbReference>
<reference evidence="4" key="2">
    <citation type="submission" date="2012-11" db="EMBL/GenBank/DDBJ databases">
        <authorList>
            <person name="Kuo A."/>
            <person name="Curtis B.A."/>
            <person name="Tanifuji G."/>
            <person name="Burki F."/>
            <person name="Gruber A."/>
            <person name="Irimia M."/>
            <person name="Maruyama S."/>
            <person name="Arias M.C."/>
            <person name="Ball S.G."/>
            <person name="Gile G.H."/>
            <person name="Hirakawa Y."/>
            <person name="Hopkins J.F."/>
            <person name="Rensing S.A."/>
            <person name="Schmutz J."/>
            <person name="Symeonidi A."/>
            <person name="Elias M."/>
            <person name="Eveleigh R.J."/>
            <person name="Herman E.K."/>
            <person name="Klute M.J."/>
            <person name="Nakayama T."/>
            <person name="Obornik M."/>
            <person name="Reyes-Prieto A."/>
            <person name="Armbrust E.V."/>
            <person name="Aves S.J."/>
            <person name="Beiko R.G."/>
            <person name="Coutinho P."/>
            <person name="Dacks J.B."/>
            <person name="Durnford D.G."/>
            <person name="Fast N.M."/>
            <person name="Green B.R."/>
            <person name="Grisdale C."/>
            <person name="Hempe F."/>
            <person name="Henrissat B."/>
            <person name="Hoppner M.P."/>
            <person name="Ishida K.-I."/>
            <person name="Kim E."/>
            <person name="Koreny L."/>
            <person name="Kroth P.G."/>
            <person name="Liu Y."/>
            <person name="Malik S.-B."/>
            <person name="Maier U.G."/>
            <person name="McRose D."/>
            <person name="Mock T."/>
            <person name="Neilson J.A."/>
            <person name="Onodera N.T."/>
            <person name="Poole A.M."/>
            <person name="Pritham E.J."/>
            <person name="Richards T.A."/>
            <person name="Rocap G."/>
            <person name="Roy S.W."/>
            <person name="Sarai C."/>
            <person name="Schaack S."/>
            <person name="Shirato S."/>
            <person name="Slamovits C.H."/>
            <person name="Spencer D.F."/>
            <person name="Suzuki S."/>
            <person name="Worden A.Z."/>
            <person name="Zauner S."/>
            <person name="Barry K."/>
            <person name="Bell C."/>
            <person name="Bharti A.K."/>
            <person name="Crow J.A."/>
            <person name="Grimwood J."/>
            <person name="Kramer R."/>
            <person name="Lindquist E."/>
            <person name="Lucas S."/>
            <person name="Salamov A."/>
            <person name="McFadden G.I."/>
            <person name="Lane C.E."/>
            <person name="Keeling P.J."/>
            <person name="Gray M.W."/>
            <person name="Grigoriev I.V."/>
            <person name="Archibald J.M."/>
        </authorList>
    </citation>
    <scope>NUCLEOTIDE SEQUENCE</scope>
    <source>
        <strain evidence="4">CCMP2712</strain>
    </source>
</reference>
<proteinExistence type="predicted"/>